<sequence length="121" mass="13692">MEFWLSVAKASKAGMTFRAWGFVRGHTQPFVDRNVSGLRRHCKNRISQVYPSRIWLNSCLDPWEGKTTPPHDLTGKSWRTSSQDVASGARNPLIGIRFLFRGMNVNAPIDEDTLTRTVLSS</sequence>
<evidence type="ECO:0000313" key="1">
    <source>
        <dbReference type="EMBL" id="TRY67747.1"/>
    </source>
</evidence>
<evidence type="ECO:0000313" key="2">
    <source>
        <dbReference type="Proteomes" id="UP000318571"/>
    </source>
</evidence>
<dbReference type="EMBL" id="VCGU01000011">
    <property type="protein sequence ID" value="TRY67747.1"/>
    <property type="molecule type" value="Genomic_DNA"/>
</dbReference>
<dbReference type="AlphaFoldDB" id="A0A553NQN5"/>
<organism evidence="1 2">
    <name type="scientific">Tigriopus californicus</name>
    <name type="common">Marine copepod</name>
    <dbReference type="NCBI Taxonomy" id="6832"/>
    <lineage>
        <taxon>Eukaryota</taxon>
        <taxon>Metazoa</taxon>
        <taxon>Ecdysozoa</taxon>
        <taxon>Arthropoda</taxon>
        <taxon>Crustacea</taxon>
        <taxon>Multicrustacea</taxon>
        <taxon>Hexanauplia</taxon>
        <taxon>Copepoda</taxon>
        <taxon>Harpacticoida</taxon>
        <taxon>Harpacticidae</taxon>
        <taxon>Tigriopus</taxon>
    </lineage>
</organism>
<accession>A0A553NQN5</accession>
<proteinExistence type="predicted"/>
<reference evidence="1 2" key="1">
    <citation type="journal article" date="2018" name="Nat. Ecol. Evol.">
        <title>Genomic signatures of mitonuclear coevolution across populations of Tigriopus californicus.</title>
        <authorList>
            <person name="Barreto F.S."/>
            <person name="Watson E.T."/>
            <person name="Lima T.G."/>
            <person name="Willett C.S."/>
            <person name="Edmands S."/>
            <person name="Li W."/>
            <person name="Burton R.S."/>
        </authorList>
    </citation>
    <scope>NUCLEOTIDE SEQUENCE [LARGE SCALE GENOMIC DNA]</scope>
    <source>
        <strain evidence="1 2">San Diego</strain>
    </source>
</reference>
<name>A0A553NQN5_TIGCA</name>
<comment type="caution">
    <text evidence="1">The sequence shown here is derived from an EMBL/GenBank/DDBJ whole genome shotgun (WGS) entry which is preliminary data.</text>
</comment>
<gene>
    <name evidence="1" type="ORF">TCAL_15864</name>
</gene>
<dbReference type="Proteomes" id="UP000318571">
    <property type="component" value="Chromosome 4"/>
</dbReference>
<keyword evidence="2" id="KW-1185">Reference proteome</keyword>
<protein>
    <submittedName>
        <fullName evidence="1">Uncharacterized protein</fullName>
    </submittedName>
</protein>